<gene>
    <name evidence="2" type="ORF">KSS94_04465</name>
</gene>
<dbReference type="Proteomes" id="UP001046350">
    <property type="component" value="Chromosome"/>
</dbReference>
<feature type="transmembrane region" description="Helical" evidence="1">
    <location>
        <begin position="265"/>
        <end position="283"/>
    </location>
</feature>
<dbReference type="Pfam" id="PF14264">
    <property type="entry name" value="Glucos_trans_II"/>
    <property type="match status" value="1"/>
</dbReference>
<feature type="transmembrane region" description="Helical" evidence="1">
    <location>
        <begin position="357"/>
        <end position="375"/>
    </location>
</feature>
<evidence type="ECO:0000256" key="1">
    <source>
        <dbReference type="SAM" id="Phobius"/>
    </source>
</evidence>
<dbReference type="RefSeq" id="WP_217841839.1">
    <property type="nucleotide sequence ID" value="NZ_CP077076.1"/>
</dbReference>
<accession>A0ABX8N7R9</accession>
<keyword evidence="1" id="KW-1133">Transmembrane helix</keyword>
<feature type="transmembrane region" description="Helical" evidence="1">
    <location>
        <begin position="327"/>
        <end position="345"/>
    </location>
</feature>
<name>A0ABX8N7R9_9PSED</name>
<reference evidence="2" key="1">
    <citation type="journal article" date="2021" name="Microorganisms">
        <title>The Ever-Expanding Pseudomonas Genus: Description of 43 New Species and Partition of the Pseudomonas putida Group.</title>
        <authorList>
            <person name="Girard L."/>
            <person name="Lood C."/>
            <person name="Hofte M."/>
            <person name="Vandamme P."/>
            <person name="Rokni-Zadeh H."/>
            <person name="van Noort V."/>
            <person name="Lavigne R."/>
            <person name="De Mot R."/>
        </authorList>
    </citation>
    <scope>NUCLEOTIDE SEQUENCE</scope>
    <source>
        <strain evidence="2">COW40</strain>
    </source>
</reference>
<feature type="transmembrane region" description="Helical" evidence="1">
    <location>
        <begin position="21"/>
        <end position="40"/>
    </location>
</feature>
<protein>
    <submittedName>
        <fullName evidence="2">Glucosyltransferase domain-containing protein</fullName>
    </submittedName>
</protein>
<feature type="transmembrane region" description="Helical" evidence="1">
    <location>
        <begin position="295"/>
        <end position="321"/>
    </location>
</feature>
<evidence type="ECO:0000313" key="2">
    <source>
        <dbReference type="EMBL" id="QXH52388.1"/>
    </source>
</evidence>
<evidence type="ECO:0000313" key="3">
    <source>
        <dbReference type="Proteomes" id="UP001046350"/>
    </source>
</evidence>
<feature type="transmembrane region" description="Helical" evidence="1">
    <location>
        <begin position="202"/>
        <end position="225"/>
    </location>
</feature>
<dbReference type="EMBL" id="CP077076">
    <property type="protein sequence ID" value="QXH52388.1"/>
    <property type="molecule type" value="Genomic_DNA"/>
</dbReference>
<feature type="transmembrane region" description="Helical" evidence="1">
    <location>
        <begin position="159"/>
        <end position="182"/>
    </location>
</feature>
<keyword evidence="1" id="KW-0472">Membrane</keyword>
<feature type="transmembrane region" description="Helical" evidence="1">
    <location>
        <begin position="111"/>
        <end position="130"/>
    </location>
</feature>
<sequence>MSAVSQPGSLSRNGEVPSPPVLYLICLLAIGVHVLPLVLADMPYIDDYWRAQAAGTGWLGEGRALTQWFYELLTFSGAGPNIFPLPLLIAVAVTAHALVRLIQRFFTVPRAVDALVVLPLWYNPFFLQNLTFQYDGPTMALGMAAMIYAVTLEPRRMGAWLGGAVLVGVGLGFYQVTLNLFVGLCCLDVLRALRLGEAAWPLLARRVCQLLIGCAVYALLALPFMTDPRQALLPLDGNLLLVVVQRLHVLGAKVALLLATPANQLVALALAGLALLGAGADLLRILRGQHAWVKTLAGACCYLLAIVGVPAAVSGFMLMFAGEMYQGFRTLMGFGCVLMLLFYLAQRPLAAWHRHAPWLLVIPLLSMLALAYAHGRNLQAQGELGKALSYYLGQDILSHREFEHVQVFYLIDPDDSDGWLPAAVGADARLPVLKYIRQSNYMLFPQMMNRAGIERFYTPAHFKSAPPNGWGRDDVVAHAGAAVLRRPFYDIYLVGDDAYVLLNSRRKEPAAP</sequence>
<keyword evidence="1" id="KW-0812">Transmembrane</keyword>
<feature type="transmembrane region" description="Helical" evidence="1">
    <location>
        <begin position="82"/>
        <end position="99"/>
    </location>
</feature>
<dbReference type="InterPro" id="IPR025686">
    <property type="entry name" value="Glucos_trans_II"/>
</dbReference>
<proteinExistence type="predicted"/>
<keyword evidence="3" id="KW-1185">Reference proteome</keyword>
<organism evidence="2 3">
    <name type="scientific">Pseudomonas fakonensis</name>
    <dbReference type="NCBI Taxonomy" id="2842355"/>
    <lineage>
        <taxon>Bacteria</taxon>
        <taxon>Pseudomonadati</taxon>
        <taxon>Pseudomonadota</taxon>
        <taxon>Gammaproteobacteria</taxon>
        <taxon>Pseudomonadales</taxon>
        <taxon>Pseudomonadaceae</taxon>
        <taxon>Pseudomonas</taxon>
    </lineage>
</organism>